<name>A0A4Q1K4X7_9FLAO</name>
<dbReference type="Proteomes" id="UP000290283">
    <property type="component" value="Unassembled WGS sequence"/>
</dbReference>
<dbReference type="InterPro" id="IPR029063">
    <property type="entry name" value="SAM-dependent_MTases_sf"/>
</dbReference>
<proteinExistence type="predicted"/>
<evidence type="ECO:0000313" key="2">
    <source>
        <dbReference type="Proteomes" id="UP000290283"/>
    </source>
</evidence>
<reference evidence="2" key="1">
    <citation type="submission" date="2019-01" db="EMBL/GenBank/DDBJ databases">
        <title>Cytophagaceae bacterium strain CAR-16.</title>
        <authorList>
            <person name="Chen W.-M."/>
        </authorList>
    </citation>
    <scope>NUCLEOTIDE SEQUENCE [LARGE SCALE GENOMIC DNA]</scope>
    <source>
        <strain evidence="2">LLJ-11</strain>
    </source>
</reference>
<dbReference type="Gene3D" id="3.40.50.150">
    <property type="entry name" value="Vaccinia Virus protein VP39"/>
    <property type="match status" value="1"/>
</dbReference>
<dbReference type="AlphaFoldDB" id="A0A4Q1K4X7"/>
<dbReference type="SUPFAM" id="SSF53335">
    <property type="entry name" value="S-adenosyl-L-methionine-dependent methyltransferases"/>
    <property type="match status" value="1"/>
</dbReference>
<dbReference type="RefSeq" id="WP_129434288.1">
    <property type="nucleotide sequence ID" value="NZ_SBKO01000001.1"/>
</dbReference>
<keyword evidence="2" id="KW-1185">Reference proteome</keyword>
<comment type="caution">
    <text evidence="1">The sequence shown here is derived from an EMBL/GenBank/DDBJ whole genome shotgun (WGS) entry which is preliminary data.</text>
</comment>
<evidence type="ECO:0000313" key="1">
    <source>
        <dbReference type="EMBL" id="RXR20936.1"/>
    </source>
</evidence>
<dbReference type="OrthoDB" id="1490915at2"/>
<organism evidence="1 2">
    <name type="scientific">Flavobacterium amnicola</name>
    <dbReference type="NCBI Taxonomy" id="2506422"/>
    <lineage>
        <taxon>Bacteria</taxon>
        <taxon>Pseudomonadati</taxon>
        <taxon>Bacteroidota</taxon>
        <taxon>Flavobacteriia</taxon>
        <taxon>Flavobacteriales</taxon>
        <taxon>Flavobacteriaceae</taxon>
        <taxon>Flavobacterium</taxon>
    </lineage>
</organism>
<accession>A0A4Q1K4X7</accession>
<dbReference type="EMBL" id="SBKO01000001">
    <property type="protein sequence ID" value="RXR20936.1"/>
    <property type="molecule type" value="Genomic_DNA"/>
</dbReference>
<sequence length="289" mass="33840">MNHKIKTSIFKFLSVLPANAGMHLYHFLQNFSENKNLSVKIKSSEETFTTFIQICEKLNIQIKDRSVIEIGSGWLPIMPYFFLYKGKTKNVFTYDLNTHYQKKSIEHFNSVFSTEFNQTIVPVKNNAYSLPEGVHYFPSQNIIKADIPKVDIIFSRFVLEHVTPEDILEMHQKFKSSLEKGSYIVHFISPSDHRAYTDRSLSLQDFLKYSPKEWDAIQTKFDYHNRLRLPQYLDIFKSLGYEIVYLTSDSTKEGTPNFDLFKKLNIHDDYKNYSDQELTAGNINIVLKV</sequence>
<evidence type="ECO:0008006" key="3">
    <source>
        <dbReference type="Google" id="ProtNLM"/>
    </source>
</evidence>
<gene>
    <name evidence="1" type="ORF">EQG63_03085</name>
</gene>
<protein>
    <recommendedName>
        <fullName evidence="3">Methyltransferase domain-containing protein</fullName>
    </recommendedName>
</protein>